<evidence type="ECO:0000313" key="2">
    <source>
        <dbReference type="EMBL" id="TVU18238.1"/>
    </source>
</evidence>
<feature type="non-terminal residue" evidence="2">
    <location>
        <position position="1"/>
    </location>
</feature>
<feature type="compositionally biased region" description="Low complexity" evidence="1">
    <location>
        <begin position="279"/>
        <end position="297"/>
    </location>
</feature>
<accession>A0A5J9U4Q3</accession>
<feature type="region of interest" description="Disordered" evidence="1">
    <location>
        <begin position="36"/>
        <end position="78"/>
    </location>
</feature>
<comment type="caution">
    <text evidence="2">The sequence shown here is derived from an EMBL/GenBank/DDBJ whole genome shotgun (WGS) entry which is preliminary data.</text>
</comment>
<evidence type="ECO:0000256" key="1">
    <source>
        <dbReference type="SAM" id="MobiDB-lite"/>
    </source>
</evidence>
<evidence type="ECO:0000313" key="3">
    <source>
        <dbReference type="Proteomes" id="UP000324897"/>
    </source>
</evidence>
<dbReference type="AlphaFoldDB" id="A0A5J9U4Q3"/>
<feature type="compositionally biased region" description="Low complexity" evidence="1">
    <location>
        <begin position="36"/>
        <end position="49"/>
    </location>
</feature>
<gene>
    <name evidence="2" type="ORF">EJB05_34326</name>
</gene>
<name>A0A5J9U4Q3_9POAL</name>
<feature type="compositionally biased region" description="Basic residues" evidence="1">
    <location>
        <begin position="205"/>
        <end position="217"/>
    </location>
</feature>
<feature type="compositionally biased region" description="Pro residues" evidence="1">
    <location>
        <begin position="96"/>
        <end position="108"/>
    </location>
</feature>
<protein>
    <submittedName>
        <fullName evidence="2">Uncharacterized protein</fullName>
    </submittedName>
</protein>
<feature type="region of interest" description="Disordered" evidence="1">
    <location>
        <begin position="205"/>
        <end position="232"/>
    </location>
</feature>
<reference evidence="2 3" key="1">
    <citation type="journal article" date="2019" name="Sci. Rep.">
        <title>A high-quality genome of Eragrostis curvula grass provides insights into Poaceae evolution and supports new strategies to enhance forage quality.</title>
        <authorList>
            <person name="Carballo J."/>
            <person name="Santos B.A.C.M."/>
            <person name="Zappacosta D."/>
            <person name="Garbus I."/>
            <person name="Selva J.P."/>
            <person name="Gallo C.A."/>
            <person name="Diaz A."/>
            <person name="Albertini E."/>
            <person name="Caccamo M."/>
            <person name="Echenique V."/>
        </authorList>
    </citation>
    <scope>NUCLEOTIDE SEQUENCE [LARGE SCALE GENOMIC DNA]</scope>
    <source>
        <strain evidence="3">cv. Victoria</strain>
        <tissue evidence="2">Leaf</tissue>
    </source>
</reference>
<organism evidence="2 3">
    <name type="scientific">Eragrostis curvula</name>
    <name type="common">weeping love grass</name>
    <dbReference type="NCBI Taxonomy" id="38414"/>
    <lineage>
        <taxon>Eukaryota</taxon>
        <taxon>Viridiplantae</taxon>
        <taxon>Streptophyta</taxon>
        <taxon>Embryophyta</taxon>
        <taxon>Tracheophyta</taxon>
        <taxon>Spermatophyta</taxon>
        <taxon>Magnoliopsida</taxon>
        <taxon>Liliopsida</taxon>
        <taxon>Poales</taxon>
        <taxon>Poaceae</taxon>
        <taxon>PACMAD clade</taxon>
        <taxon>Chloridoideae</taxon>
        <taxon>Eragrostideae</taxon>
        <taxon>Eragrostidinae</taxon>
        <taxon>Eragrostis</taxon>
    </lineage>
</organism>
<proteinExistence type="predicted"/>
<feature type="region of interest" description="Disordered" evidence="1">
    <location>
        <begin position="90"/>
        <end position="115"/>
    </location>
</feature>
<feature type="region of interest" description="Disordered" evidence="1">
    <location>
        <begin position="267"/>
        <end position="304"/>
    </location>
</feature>
<keyword evidence="3" id="KW-1185">Reference proteome</keyword>
<dbReference type="Gramene" id="TVU18238">
    <property type="protein sequence ID" value="TVU18238"/>
    <property type="gene ID" value="EJB05_34326"/>
</dbReference>
<sequence>MESPPSDDDGFEHVEYEGDFAGCTDDEYEFVEAPVERSAAPAPAAHAQPVGGGGGGVIAAHEDDDGGDNQVFSPPAPETIIGCDQGSPAKTIVQVMPPPSAVAPPRSSPPTTTMNAHAEEEKMASPFGSCGAAAAQDAAATQAPRYDLVHVWDVAELFRAPMARRYVAADGEAGQYDDDEASDEDEDDGLYEYYDFADFGRARRVKRSSGRRGRTKKASAMGRPRGEARSSHIAEVRRAIAEHVSSARARQVSDRLSDWRVEKLVADYGPHHDSPPPTAWLRPPLATTTTRGTAGRPHTPPSQR</sequence>
<dbReference type="Proteomes" id="UP000324897">
    <property type="component" value="Chromosome 7"/>
</dbReference>
<dbReference type="EMBL" id="RWGY01000029">
    <property type="protein sequence ID" value="TVU18238.1"/>
    <property type="molecule type" value="Genomic_DNA"/>
</dbReference>